<organism evidence="2">
    <name type="scientific">Rouxiella sp. WC2420</name>
    <dbReference type="NCBI Taxonomy" id="3234145"/>
    <lineage>
        <taxon>Bacteria</taxon>
        <taxon>Pseudomonadati</taxon>
        <taxon>Pseudomonadota</taxon>
        <taxon>Gammaproteobacteria</taxon>
        <taxon>Enterobacterales</taxon>
        <taxon>Yersiniaceae</taxon>
        <taxon>Rouxiella</taxon>
    </lineage>
</organism>
<name>A0AB39VWK1_9GAMM</name>
<evidence type="ECO:0000256" key="1">
    <source>
        <dbReference type="SAM" id="SignalP"/>
    </source>
</evidence>
<sequence length="240" mass="26388">MNRRKVLKGGMVLIASATVASVFRPAGAAVKVFTGGQQWNSPPGRLPQIIDDSKLVFFTPREADLLKAVYDRLIPADELSVSASQAGCVTFTDNQLIGPFGSAQNRYKLGPLVQGTPEQGIQDIITPAEIYRKGLAAMDSHCQKTTGKAFLDLSDEEKDNYLEKMESGSFDYGEFNGSKLFSLMLTNVKEGFLADPIYGGNKNMAGWKMIGFPGARYDYRDYINIKGKRVELEPISLIMI</sequence>
<dbReference type="InterPro" id="IPR006311">
    <property type="entry name" value="TAT_signal"/>
</dbReference>
<feature type="signal peptide" evidence="1">
    <location>
        <begin position="1"/>
        <end position="28"/>
    </location>
</feature>
<evidence type="ECO:0000313" key="2">
    <source>
        <dbReference type="EMBL" id="XDU73868.1"/>
    </source>
</evidence>
<dbReference type="EMBL" id="CP165628">
    <property type="protein sequence ID" value="XDU73868.1"/>
    <property type="molecule type" value="Genomic_DNA"/>
</dbReference>
<dbReference type="EC" id="1.-.-.-" evidence="2"/>
<protein>
    <submittedName>
        <fullName evidence="2">Gluconate 2-dehydrogenase subunit 3 family protein</fullName>
        <ecNumber evidence="2">1.-.-.-</ecNumber>
    </submittedName>
</protein>
<dbReference type="InterPro" id="IPR027056">
    <property type="entry name" value="Gluconate_2DH_su3"/>
</dbReference>
<dbReference type="PROSITE" id="PS51318">
    <property type="entry name" value="TAT"/>
    <property type="match status" value="1"/>
</dbReference>
<dbReference type="GO" id="GO:0016491">
    <property type="term" value="F:oxidoreductase activity"/>
    <property type="evidence" value="ECO:0007669"/>
    <property type="project" value="UniProtKB-KW"/>
</dbReference>
<dbReference type="AlphaFoldDB" id="A0AB39VWK1"/>
<proteinExistence type="predicted"/>
<keyword evidence="1" id="KW-0732">Signal</keyword>
<dbReference type="RefSeq" id="WP_369790162.1">
    <property type="nucleotide sequence ID" value="NZ_CP165628.1"/>
</dbReference>
<gene>
    <name evidence="2" type="ORF">AB3G37_07255</name>
</gene>
<feature type="chain" id="PRO_5044312404" evidence="1">
    <location>
        <begin position="29"/>
        <end position="240"/>
    </location>
</feature>
<keyword evidence="2" id="KW-0560">Oxidoreductase</keyword>
<reference evidence="2" key="1">
    <citation type="submission" date="2024-07" db="EMBL/GenBank/DDBJ databases">
        <authorList>
            <person name="Biller S.J."/>
        </authorList>
    </citation>
    <scope>NUCLEOTIDE SEQUENCE</scope>
    <source>
        <strain evidence="2">WC2420</strain>
    </source>
</reference>
<accession>A0AB39VWK1</accession>
<dbReference type="Pfam" id="PF13618">
    <property type="entry name" value="Gluconate_2-dh3"/>
    <property type="match status" value="1"/>
</dbReference>